<evidence type="ECO:0000313" key="2">
    <source>
        <dbReference type="Proteomes" id="UP000655410"/>
    </source>
</evidence>
<comment type="caution">
    <text evidence="1">The sequence shown here is derived from an EMBL/GenBank/DDBJ whole genome shotgun (WGS) entry which is preliminary data.</text>
</comment>
<dbReference type="Pfam" id="PF03243">
    <property type="entry name" value="MerB"/>
    <property type="match status" value="1"/>
</dbReference>
<keyword evidence="2" id="KW-1185">Reference proteome</keyword>
<name>A0ABQ2N6X9_9ACTN</name>
<dbReference type="Gene3D" id="3.30.450.410">
    <property type="match status" value="1"/>
</dbReference>
<gene>
    <name evidence="1" type="ORF">GCM10011584_05510</name>
</gene>
<reference evidence="2" key="1">
    <citation type="journal article" date="2019" name="Int. J. Syst. Evol. Microbiol.">
        <title>The Global Catalogue of Microorganisms (GCM) 10K type strain sequencing project: providing services to taxonomists for standard genome sequencing and annotation.</title>
        <authorList>
            <consortium name="The Broad Institute Genomics Platform"/>
            <consortium name="The Broad Institute Genome Sequencing Center for Infectious Disease"/>
            <person name="Wu L."/>
            <person name="Ma J."/>
        </authorList>
    </citation>
    <scope>NUCLEOTIDE SEQUENCE [LARGE SCALE GENOMIC DNA]</scope>
    <source>
        <strain evidence="2">CGMCC 4.7371</strain>
    </source>
</reference>
<dbReference type="RefSeq" id="WP_188782432.1">
    <property type="nucleotide sequence ID" value="NZ_BMNI01000001.1"/>
</dbReference>
<protein>
    <recommendedName>
        <fullName evidence="3">Alkylmercury lyase</fullName>
    </recommendedName>
</protein>
<dbReference type="Proteomes" id="UP000655410">
    <property type="component" value="Unassembled WGS sequence"/>
</dbReference>
<dbReference type="InterPro" id="IPR053717">
    <property type="entry name" value="MerB_lyase_sf"/>
</dbReference>
<organism evidence="1 2">
    <name type="scientific">Nocardioides phosphati</name>
    <dbReference type="NCBI Taxonomy" id="1867775"/>
    <lineage>
        <taxon>Bacteria</taxon>
        <taxon>Bacillati</taxon>
        <taxon>Actinomycetota</taxon>
        <taxon>Actinomycetes</taxon>
        <taxon>Propionibacteriales</taxon>
        <taxon>Nocardioidaceae</taxon>
        <taxon>Nocardioides</taxon>
    </lineage>
</organism>
<sequence length="224" mass="23817">MSALLEATGLPADKLLTQRNSLPEPLQLLHRRTLLALGQSGKPPTRAQLETWAIELHLDLDAALRHMAESELVFLDPAGREITGGVPFAPGPTAHQVRIVHGPTVSANCAIDALGIAAMLDRDVDVESLDPLTDEPVAASSRAGCWTWQPIEAVVFVGSSGQGRLTETCCPVINFFTSSDHALAYQSAHALDGFVLALSDAVEAGALVFGDLLRNQSARPDARQ</sequence>
<proteinExistence type="predicted"/>
<dbReference type="InterPro" id="IPR004927">
    <property type="entry name" value="MerB"/>
</dbReference>
<evidence type="ECO:0000313" key="1">
    <source>
        <dbReference type="EMBL" id="GGO85469.1"/>
    </source>
</evidence>
<evidence type="ECO:0008006" key="3">
    <source>
        <dbReference type="Google" id="ProtNLM"/>
    </source>
</evidence>
<dbReference type="SUPFAM" id="SSF160387">
    <property type="entry name" value="NosL/MerB-like"/>
    <property type="match status" value="1"/>
</dbReference>
<accession>A0ABQ2N6X9</accession>
<dbReference type="EMBL" id="BMNI01000001">
    <property type="protein sequence ID" value="GGO85469.1"/>
    <property type="molecule type" value="Genomic_DNA"/>
</dbReference>